<gene>
    <name evidence="2" type="ORF">A8C32_10900</name>
</gene>
<organism evidence="2 3">
    <name type="scientific">Flavivirga aquatica</name>
    <dbReference type="NCBI Taxonomy" id="1849968"/>
    <lineage>
        <taxon>Bacteria</taxon>
        <taxon>Pseudomonadati</taxon>
        <taxon>Bacteroidota</taxon>
        <taxon>Flavobacteriia</taxon>
        <taxon>Flavobacteriales</taxon>
        <taxon>Flavobacteriaceae</taxon>
        <taxon>Flavivirga</taxon>
    </lineage>
</organism>
<comment type="caution">
    <text evidence="2">The sequence shown here is derived from an EMBL/GenBank/DDBJ whole genome shotgun (WGS) entry which is preliminary data.</text>
</comment>
<dbReference type="STRING" id="1849968.A8C32_10900"/>
<protein>
    <recommendedName>
        <fullName evidence="1">M23ase beta-sheet core domain-containing protein</fullName>
    </recommendedName>
</protein>
<dbReference type="InterPro" id="IPR016047">
    <property type="entry name" value="M23ase_b-sheet_dom"/>
</dbReference>
<evidence type="ECO:0000313" key="3">
    <source>
        <dbReference type="Proteomes" id="UP000095713"/>
    </source>
</evidence>
<feature type="domain" description="M23ase beta-sheet core" evidence="1">
    <location>
        <begin position="10"/>
        <end position="44"/>
    </location>
</feature>
<dbReference type="Gene3D" id="2.70.70.10">
    <property type="entry name" value="Glucose Permease (Domain IIA)"/>
    <property type="match status" value="1"/>
</dbReference>
<keyword evidence="3" id="KW-1185">Reference proteome</keyword>
<dbReference type="InterPro" id="IPR011055">
    <property type="entry name" value="Dup_hybrid_motif"/>
</dbReference>
<evidence type="ECO:0000259" key="1">
    <source>
        <dbReference type="Pfam" id="PF01551"/>
    </source>
</evidence>
<reference evidence="2 3" key="1">
    <citation type="submission" date="2016-05" db="EMBL/GenBank/DDBJ databases">
        <title>Draft Genome Sequence of Algibacter sp. Strain SK-16 Isolated from the Surface Water of Aburatsubo Inlet.</title>
        <authorList>
            <person name="Wong S.-K."/>
            <person name="Yoshizawa S."/>
            <person name="Nakajima Y."/>
            <person name="Ogura Y."/>
            <person name="Tetsuya H."/>
            <person name="Hamasaki K."/>
        </authorList>
    </citation>
    <scope>NUCLEOTIDE SEQUENCE [LARGE SCALE GENOMIC DNA]</scope>
    <source>
        <strain evidence="2 3">SK-16</strain>
    </source>
</reference>
<dbReference type="Proteomes" id="UP000095713">
    <property type="component" value="Unassembled WGS sequence"/>
</dbReference>
<dbReference type="Pfam" id="PF01551">
    <property type="entry name" value="Peptidase_M23"/>
    <property type="match status" value="1"/>
</dbReference>
<dbReference type="EMBL" id="MDJD01000007">
    <property type="protein sequence ID" value="OEK09227.1"/>
    <property type="molecule type" value="Genomic_DNA"/>
</dbReference>
<accession>A0A1E5TD04</accession>
<sequence>MKKGLLTTKNIGDMVAQGEYLGVVASSGNSSGPHLHFEEYQDNSYTKDKLIDPYAGPSNNWNANSWWLSQKPYKNPTINALTTNTANPDFRKLSKPICY</sequence>
<dbReference type="CDD" id="cd12797">
    <property type="entry name" value="M23_peptidase"/>
    <property type="match status" value="1"/>
</dbReference>
<dbReference type="AlphaFoldDB" id="A0A1E5TD04"/>
<name>A0A1E5TD04_9FLAO</name>
<proteinExistence type="predicted"/>
<dbReference type="SUPFAM" id="SSF51261">
    <property type="entry name" value="Duplicated hybrid motif"/>
    <property type="match status" value="1"/>
</dbReference>
<evidence type="ECO:0000313" key="2">
    <source>
        <dbReference type="EMBL" id="OEK09227.1"/>
    </source>
</evidence>